<dbReference type="Proteomes" id="UP000707356">
    <property type="component" value="Unassembled WGS sequence"/>
</dbReference>
<evidence type="ECO:0000313" key="1">
    <source>
        <dbReference type="EMBL" id="MBW4465466.1"/>
    </source>
</evidence>
<organism evidence="1 2">
    <name type="scientific">Pegethrix bostrychoides GSE-TBD4-15B</name>
    <dbReference type="NCBI Taxonomy" id="2839662"/>
    <lineage>
        <taxon>Bacteria</taxon>
        <taxon>Bacillati</taxon>
        <taxon>Cyanobacteriota</taxon>
        <taxon>Cyanophyceae</taxon>
        <taxon>Oculatellales</taxon>
        <taxon>Oculatellaceae</taxon>
        <taxon>Pegethrix</taxon>
    </lineage>
</organism>
<accession>A0A951U4J1</accession>
<name>A0A951U4J1_9CYAN</name>
<dbReference type="EMBL" id="JAHHHV010000044">
    <property type="protein sequence ID" value="MBW4465466.1"/>
    <property type="molecule type" value="Genomic_DNA"/>
</dbReference>
<gene>
    <name evidence="1" type="ORF">KME07_08495</name>
</gene>
<dbReference type="AlphaFoldDB" id="A0A951U4J1"/>
<comment type="caution">
    <text evidence="1">The sequence shown here is derived from an EMBL/GenBank/DDBJ whole genome shotgun (WGS) entry which is preliminary data.</text>
</comment>
<sequence length="365" mass="42249">MAPESAVKMDLNNALPPGSPERLEMIELIAGSSKFKNDSTRETFFSNSALAEYADSFDLSGSSEEFAERILPVLLGIGKLDVFLSWLLSTDKKLKPENKKFLKLILGEGQTEQVENINRMREESRFSQVLSVVSTSKKLDKQVLVKYGLREAEQIPKLIKILEDRQRRGVISIFLEGNRRITKEYIVSRIVLELKEQQGVEINSHPMDEYCAASKFNDCLERIKKKLEDVKSQVEANHCCVFLLSFSSHHPSKIIMESCFEVFLKDESIQKLEEEDRCFMFIWVFERSQFSKTEIRKLEKQVANFPICKIALGSFKNVIRTKFQEVGLHERLNECFERLDAIEGEFFPTYEYMDETFVNPPRMGY</sequence>
<reference evidence="1" key="2">
    <citation type="journal article" date="2022" name="Microbiol. Resour. Announc.">
        <title>Metagenome Sequencing to Explore Phylogenomics of Terrestrial Cyanobacteria.</title>
        <authorList>
            <person name="Ward R.D."/>
            <person name="Stajich J.E."/>
            <person name="Johansen J.R."/>
            <person name="Huntemann M."/>
            <person name="Clum A."/>
            <person name="Foster B."/>
            <person name="Foster B."/>
            <person name="Roux S."/>
            <person name="Palaniappan K."/>
            <person name="Varghese N."/>
            <person name="Mukherjee S."/>
            <person name="Reddy T.B.K."/>
            <person name="Daum C."/>
            <person name="Copeland A."/>
            <person name="Chen I.A."/>
            <person name="Ivanova N.N."/>
            <person name="Kyrpides N.C."/>
            <person name="Shapiro N."/>
            <person name="Eloe-Fadrosh E.A."/>
            <person name="Pietrasiak N."/>
        </authorList>
    </citation>
    <scope>NUCLEOTIDE SEQUENCE</scope>
    <source>
        <strain evidence="1">GSE-TBD4-15B</strain>
    </source>
</reference>
<evidence type="ECO:0000313" key="2">
    <source>
        <dbReference type="Proteomes" id="UP000707356"/>
    </source>
</evidence>
<proteinExistence type="predicted"/>
<protein>
    <submittedName>
        <fullName evidence="1">Uncharacterized protein</fullName>
    </submittedName>
</protein>
<reference evidence="1" key="1">
    <citation type="submission" date="2021-05" db="EMBL/GenBank/DDBJ databases">
        <authorList>
            <person name="Pietrasiak N."/>
            <person name="Ward R."/>
            <person name="Stajich J.E."/>
            <person name="Kurbessoian T."/>
        </authorList>
    </citation>
    <scope>NUCLEOTIDE SEQUENCE</scope>
    <source>
        <strain evidence="1">GSE-TBD4-15B</strain>
    </source>
</reference>